<evidence type="ECO:0000256" key="1">
    <source>
        <dbReference type="ARBA" id="ARBA00004613"/>
    </source>
</evidence>
<reference evidence="11" key="1">
    <citation type="submission" date="2021-01" db="EMBL/GenBank/DDBJ databases">
        <authorList>
            <person name="Zahm M."/>
            <person name="Roques C."/>
            <person name="Cabau C."/>
            <person name="Klopp C."/>
            <person name="Donnadieu C."/>
            <person name="Jouanno E."/>
            <person name="Lampietro C."/>
            <person name="Louis A."/>
            <person name="Herpin A."/>
            <person name="Echchiki A."/>
            <person name="Berthelot C."/>
            <person name="Parey E."/>
            <person name="Roest-Crollius H."/>
            <person name="Braasch I."/>
            <person name="Postlethwait J."/>
            <person name="Bobe J."/>
            <person name="Montfort J."/>
            <person name="Bouchez O."/>
            <person name="Begum T."/>
            <person name="Mejri S."/>
            <person name="Adams A."/>
            <person name="Chen W.-J."/>
            <person name="Guiguen Y."/>
        </authorList>
    </citation>
    <scope>NUCLEOTIDE SEQUENCE</scope>
    <source>
        <strain evidence="11">YG-15Mar2019-1</strain>
        <tissue evidence="11">Brain</tissue>
    </source>
</reference>
<dbReference type="FunFam" id="2.10.80.10:FF:000008">
    <property type="entry name" value="Dickkopf WNT-signaling pathway inhibitor 3a"/>
    <property type="match status" value="1"/>
</dbReference>
<dbReference type="InterPro" id="IPR006796">
    <property type="entry name" value="Dickkopf_N"/>
</dbReference>
<dbReference type="GO" id="GO:0016055">
    <property type="term" value="P:Wnt signaling pathway"/>
    <property type="evidence" value="ECO:0007669"/>
    <property type="project" value="UniProtKB-KW"/>
</dbReference>
<dbReference type="CDD" id="cd23274">
    <property type="entry name" value="Dkk3_Cys2"/>
    <property type="match status" value="1"/>
</dbReference>
<keyword evidence="5" id="KW-0879">Wnt signaling pathway</keyword>
<comment type="subcellular location">
    <subcellularLocation>
        <location evidence="1">Secreted</location>
    </subcellularLocation>
</comment>
<protein>
    <recommendedName>
        <fullName evidence="10">Dickkopf N-terminal cysteine-rich domain-containing protein</fullName>
    </recommendedName>
</protein>
<evidence type="ECO:0000313" key="11">
    <source>
        <dbReference type="EMBL" id="KAG7468500.1"/>
    </source>
</evidence>
<evidence type="ECO:0000256" key="9">
    <source>
        <dbReference type="SAM" id="SignalP"/>
    </source>
</evidence>
<evidence type="ECO:0000256" key="6">
    <source>
        <dbReference type="ARBA" id="ARBA00022729"/>
    </source>
</evidence>
<organism evidence="11 12">
    <name type="scientific">Megalops atlanticus</name>
    <name type="common">Tarpon</name>
    <name type="synonym">Clupea gigantea</name>
    <dbReference type="NCBI Taxonomy" id="7932"/>
    <lineage>
        <taxon>Eukaryota</taxon>
        <taxon>Metazoa</taxon>
        <taxon>Chordata</taxon>
        <taxon>Craniata</taxon>
        <taxon>Vertebrata</taxon>
        <taxon>Euteleostomi</taxon>
        <taxon>Actinopterygii</taxon>
        <taxon>Neopterygii</taxon>
        <taxon>Teleostei</taxon>
        <taxon>Elopiformes</taxon>
        <taxon>Megalopidae</taxon>
        <taxon>Megalops</taxon>
    </lineage>
</organism>
<evidence type="ECO:0000256" key="2">
    <source>
        <dbReference type="ARBA" id="ARBA00010842"/>
    </source>
</evidence>
<feature type="chain" id="PRO_5039456073" description="Dickkopf N-terminal cysteine-rich domain-containing protein" evidence="9">
    <location>
        <begin position="31"/>
        <end position="281"/>
    </location>
</feature>
<evidence type="ECO:0000256" key="8">
    <source>
        <dbReference type="SAM" id="Coils"/>
    </source>
</evidence>
<evidence type="ECO:0000256" key="3">
    <source>
        <dbReference type="ARBA" id="ARBA00022473"/>
    </source>
</evidence>
<keyword evidence="6 9" id="KW-0732">Signal</keyword>
<gene>
    <name evidence="11" type="ORF">MATL_G00143830</name>
</gene>
<keyword evidence="12" id="KW-1185">Reference proteome</keyword>
<dbReference type="Pfam" id="PF04706">
    <property type="entry name" value="Dickkopf_N"/>
    <property type="match status" value="1"/>
</dbReference>
<accession>A0A9D3PZ27</accession>
<feature type="domain" description="Dickkopf N-terminal cysteine-rich" evidence="10">
    <location>
        <begin position="143"/>
        <end position="192"/>
    </location>
</feature>
<evidence type="ECO:0000256" key="5">
    <source>
        <dbReference type="ARBA" id="ARBA00022687"/>
    </source>
</evidence>
<evidence type="ECO:0000256" key="7">
    <source>
        <dbReference type="ARBA" id="ARBA00023157"/>
    </source>
</evidence>
<dbReference type="PANTHER" id="PTHR12113:SF8">
    <property type="entry name" value="DICKKOPF-RELATED PROTEIN 3"/>
    <property type="match status" value="1"/>
</dbReference>
<dbReference type="AlphaFoldDB" id="A0A9D3PZ27"/>
<dbReference type="InterPro" id="IPR039863">
    <property type="entry name" value="DKK1-4"/>
</dbReference>
<dbReference type="OrthoDB" id="6359792at2759"/>
<name>A0A9D3PZ27_MEGAT</name>
<comment type="caution">
    <text evidence="11">The sequence shown here is derived from an EMBL/GenBank/DDBJ whole genome shotgun (WGS) entry which is preliminary data.</text>
</comment>
<dbReference type="GO" id="GO:0005615">
    <property type="term" value="C:extracellular space"/>
    <property type="evidence" value="ECO:0007669"/>
    <property type="project" value="TreeGrafter"/>
</dbReference>
<feature type="coiled-coil region" evidence="8">
    <location>
        <begin position="52"/>
        <end position="79"/>
    </location>
</feature>
<keyword evidence="7" id="KW-1015">Disulfide bond</keyword>
<proteinExistence type="inferred from homology"/>
<feature type="signal peptide" evidence="9">
    <location>
        <begin position="1"/>
        <end position="30"/>
    </location>
</feature>
<dbReference type="PANTHER" id="PTHR12113">
    <property type="entry name" value="DICKKOPF3-LIKE 3"/>
    <property type="match status" value="1"/>
</dbReference>
<evidence type="ECO:0000256" key="4">
    <source>
        <dbReference type="ARBA" id="ARBA00022525"/>
    </source>
</evidence>
<dbReference type="GO" id="GO:0048019">
    <property type="term" value="F:receptor antagonist activity"/>
    <property type="evidence" value="ECO:0007669"/>
    <property type="project" value="TreeGrafter"/>
</dbReference>
<keyword evidence="8" id="KW-0175">Coiled coil</keyword>
<comment type="similarity">
    <text evidence="2">Belongs to the dickkopf family.</text>
</comment>
<dbReference type="Gene3D" id="2.10.80.10">
    <property type="entry name" value="Lipase, subunit A"/>
    <property type="match status" value="1"/>
</dbReference>
<dbReference type="InterPro" id="IPR047300">
    <property type="entry name" value="Dkk3_Cys2"/>
</dbReference>
<evidence type="ECO:0000259" key="10">
    <source>
        <dbReference type="Pfam" id="PF04706"/>
    </source>
</evidence>
<dbReference type="EMBL" id="JAFDVH010000011">
    <property type="protein sequence ID" value="KAG7468500.1"/>
    <property type="molecule type" value="Genomic_DNA"/>
</dbReference>
<dbReference type="Proteomes" id="UP001046870">
    <property type="component" value="Chromosome 11"/>
</dbReference>
<evidence type="ECO:0000313" key="12">
    <source>
        <dbReference type="Proteomes" id="UP001046870"/>
    </source>
</evidence>
<sequence length="281" mass="31495">MSHSARTMPRTVLLLCFALINGIACKKTTAEDISEALEANLAQGHATLNDMFREVEKLMEDTQHKLEEAVHKMDNESARSILYARDPPLNYRDESRTVRKLGNQSVYTVEKIDKVTDNRTGATHFSRTLIRSSGRGNEVDYACIIDEDCEKGSYCLYEMLRSQCLPCKAVHAPCMKDEECCAGQLCVWGHCSENATKGEAGSICQYQNDCSTELCCAFHKALLFPVCTPKPTEQEHCYIHPNHLMELLSWDIEGEGPREHCPCARGLQCQPHGRGSLCSRS</sequence>
<dbReference type="GO" id="GO:0090090">
    <property type="term" value="P:negative regulation of canonical Wnt signaling pathway"/>
    <property type="evidence" value="ECO:0007669"/>
    <property type="project" value="TreeGrafter"/>
</dbReference>
<dbReference type="GO" id="GO:0039706">
    <property type="term" value="F:co-receptor binding"/>
    <property type="evidence" value="ECO:0007669"/>
    <property type="project" value="TreeGrafter"/>
</dbReference>
<keyword evidence="3" id="KW-0217">Developmental protein</keyword>
<keyword evidence="4" id="KW-0964">Secreted</keyword>